<dbReference type="Pfam" id="PF23914">
    <property type="entry name" value="TPR_CcmH_CycH"/>
    <property type="match status" value="1"/>
</dbReference>
<dbReference type="EMBL" id="CAJNOB010000001">
    <property type="protein sequence ID" value="CAF0689562.1"/>
    <property type="molecule type" value="Genomic_DNA"/>
</dbReference>
<feature type="domain" description="Cytochrome c-type biogenesis protein H TPR" evidence="3">
    <location>
        <begin position="325"/>
        <end position="432"/>
    </location>
</feature>
<dbReference type="InterPro" id="IPR056413">
    <property type="entry name" value="TPR_CcmH_CycH"/>
</dbReference>
<feature type="repeat" description="TPR" evidence="1">
    <location>
        <begin position="335"/>
        <end position="368"/>
    </location>
</feature>
<evidence type="ECO:0000313" key="5">
    <source>
        <dbReference type="Proteomes" id="UP000663859"/>
    </source>
</evidence>
<feature type="compositionally biased region" description="Polar residues" evidence="2">
    <location>
        <begin position="480"/>
        <end position="493"/>
    </location>
</feature>
<dbReference type="SUPFAM" id="SSF48452">
    <property type="entry name" value="TPR-like"/>
    <property type="match status" value="1"/>
</dbReference>
<sequence>MVIRSFFEGGSFGTWRQTGISLLVGWLLAVAGTPGGTLYAEALTSPQDRFLELYFILKDAERLEKSGHLPLARQRYQTVRQGLLKLRHDYPEWEPGIIRYRLDFVEERLRKLSGIEEREPSPETAFSQGPPAAPAPQTYRETLAQLHQLRQRVKELEKELAARKERPSTEGALPLAHSSPKRLNGSEPLRFPAPAHGTHSTAQGTHLSPRTTQEPVEHGDLRISFQRELEAKNREIARLQRQLAALEEKGSTARGPEPAAESQAPLASGEGIQQGESATDRVRRATLALQPINPEYTTHRILLLEERGAAFFYEGRLAEAAECYRKILAESPDETNAHANLASVYFSQGKAALAEKELRQALRQDPRNPAAIRGLAHLSLYQGQTRKARMLLQELLQNDPNDLSARNLLATVYFESGNYERACQEARRILAMDPYDTNARVLLRQAQLRAKGQFLGEKEEHHPEDKGITAGVSAKHKPTPRNSAPPQNATETGGTHHRRNSRKARPVAPESPHQSSPSRRRSLPNTPP</sequence>
<keyword evidence="5" id="KW-1185">Reference proteome</keyword>
<reference evidence="4" key="1">
    <citation type="submission" date="2021-02" db="EMBL/GenBank/DDBJ databases">
        <authorList>
            <person name="Cremers G."/>
            <person name="Picone N."/>
        </authorList>
    </citation>
    <scope>NUCLEOTIDE SEQUENCE</scope>
    <source>
        <strain evidence="4">PQ17</strain>
    </source>
</reference>
<evidence type="ECO:0000256" key="2">
    <source>
        <dbReference type="SAM" id="MobiDB-lite"/>
    </source>
</evidence>
<protein>
    <recommendedName>
        <fullName evidence="3">Cytochrome c-type biogenesis protein H TPR domain-containing protein</fullName>
    </recommendedName>
</protein>
<evidence type="ECO:0000313" key="4">
    <source>
        <dbReference type="EMBL" id="CAF0689562.1"/>
    </source>
</evidence>
<evidence type="ECO:0000256" key="1">
    <source>
        <dbReference type="PROSITE-ProRule" id="PRU00339"/>
    </source>
</evidence>
<comment type="caution">
    <text evidence="4">The sequence shown here is derived from an EMBL/GenBank/DDBJ whole genome shotgun (WGS) entry which is preliminary data.</text>
</comment>
<feature type="region of interest" description="Disordered" evidence="2">
    <location>
        <begin position="248"/>
        <end position="279"/>
    </location>
</feature>
<evidence type="ECO:0000259" key="3">
    <source>
        <dbReference type="Pfam" id="PF23914"/>
    </source>
</evidence>
<dbReference type="InterPro" id="IPR019734">
    <property type="entry name" value="TPR_rpt"/>
</dbReference>
<gene>
    <name evidence="4" type="ORF">MPNT_10263</name>
</gene>
<dbReference type="PANTHER" id="PTHR12558">
    <property type="entry name" value="CELL DIVISION CYCLE 16,23,27"/>
    <property type="match status" value="1"/>
</dbReference>
<feature type="region of interest" description="Disordered" evidence="2">
    <location>
        <begin position="159"/>
        <end position="218"/>
    </location>
</feature>
<feature type="region of interest" description="Disordered" evidence="2">
    <location>
        <begin position="115"/>
        <end position="136"/>
    </location>
</feature>
<dbReference type="InterPro" id="IPR011990">
    <property type="entry name" value="TPR-like_helical_dom_sf"/>
</dbReference>
<accession>A0A8J2BHD6</accession>
<feature type="repeat" description="TPR" evidence="1">
    <location>
        <begin position="301"/>
        <end position="334"/>
    </location>
</feature>
<dbReference type="Gene3D" id="1.25.40.10">
    <property type="entry name" value="Tetratricopeptide repeat domain"/>
    <property type="match status" value="1"/>
</dbReference>
<proteinExistence type="predicted"/>
<name>A0A8J2BHD6_9BACT</name>
<dbReference type="PROSITE" id="PS50005">
    <property type="entry name" value="TPR"/>
    <property type="match status" value="3"/>
</dbReference>
<feature type="repeat" description="TPR" evidence="1">
    <location>
        <begin position="403"/>
        <end position="436"/>
    </location>
</feature>
<feature type="compositionally biased region" description="Basic residues" evidence="2">
    <location>
        <begin position="495"/>
        <end position="505"/>
    </location>
</feature>
<organism evidence="4 5">
    <name type="scientific">Candidatus Methylacidithermus pantelleriae</name>
    <dbReference type="NCBI Taxonomy" id="2744239"/>
    <lineage>
        <taxon>Bacteria</taxon>
        <taxon>Pseudomonadati</taxon>
        <taxon>Verrucomicrobiota</taxon>
        <taxon>Methylacidiphilae</taxon>
        <taxon>Methylacidiphilales</taxon>
        <taxon>Methylacidiphilaceae</taxon>
        <taxon>Candidatus Methylacidithermus</taxon>
    </lineage>
</organism>
<keyword evidence="1" id="KW-0802">TPR repeat</keyword>
<feature type="region of interest" description="Disordered" evidence="2">
    <location>
        <begin position="455"/>
        <end position="528"/>
    </location>
</feature>
<feature type="compositionally biased region" description="Basic and acidic residues" evidence="2">
    <location>
        <begin position="159"/>
        <end position="168"/>
    </location>
</feature>
<dbReference type="AlphaFoldDB" id="A0A8J2BHD6"/>
<dbReference type="Proteomes" id="UP000663859">
    <property type="component" value="Unassembled WGS sequence"/>
</dbReference>
<dbReference type="PANTHER" id="PTHR12558:SF13">
    <property type="entry name" value="CELL DIVISION CYCLE PROTEIN 27 HOMOLOG"/>
    <property type="match status" value="1"/>
</dbReference>
<dbReference type="SMART" id="SM00028">
    <property type="entry name" value="TPR"/>
    <property type="match status" value="4"/>
</dbReference>
<feature type="compositionally biased region" description="Basic and acidic residues" evidence="2">
    <location>
        <begin position="456"/>
        <end position="467"/>
    </location>
</feature>
<feature type="compositionally biased region" description="Polar residues" evidence="2">
    <location>
        <begin position="198"/>
        <end position="214"/>
    </location>
</feature>